<dbReference type="SUPFAM" id="SSF53335">
    <property type="entry name" value="S-adenosyl-L-methionine-dependent methyltransferases"/>
    <property type="match status" value="1"/>
</dbReference>
<protein>
    <recommendedName>
        <fullName evidence="1">Methyltransferase domain-containing protein</fullName>
    </recommendedName>
</protein>
<feature type="domain" description="Methyltransferase" evidence="1">
    <location>
        <begin position="50"/>
        <end position="150"/>
    </location>
</feature>
<dbReference type="Pfam" id="PF13649">
    <property type="entry name" value="Methyltransf_25"/>
    <property type="match status" value="1"/>
</dbReference>
<accession>A0AA40A392</accession>
<evidence type="ECO:0000313" key="2">
    <source>
        <dbReference type="EMBL" id="KAK0708466.1"/>
    </source>
</evidence>
<dbReference type="EMBL" id="JAUKUA010000006">
    <property type="protein sequence ID" value="KAK0708466.1"/>
    <property type="molecule type" value="Genomic_DNA"/>
</dbReference>
<dbReference type="InterPro" id="IPR041698">
    <property type="entry name" value="Methyltransf_25"/>
</dbReference>
<dbReference type="InterPro" id="IPR029063">
    <property type="entry name" value="SAM-dependent_MTases_sf"/>
</dbReference>
<evidence type="ECO:0000259" key="1">
    <source>
        <dbReference type="Pfam" id="PF13649"/>
    </source>
</evidence>
<dbReference type="Proteomes" id="UP001172102">
    <property type="component" value="Unassembled WGS sequence"/>
</dbReference>
<organism evidence="2 3">
    <name type="scientific">Lasiosphaeris hirsuta</name>
    <dbReference type="NCBI Taxonomy" id="260670"/>
    <lineage>
        <taxon>Eukaryota</taxon>
        <taxon>Fungi</taxon>
        <taxon>Dikarya</taxon>
        <taxon>Ascomycota</taxon>
        <taxon>Pezizomycotina</taxon>
        <taxon>Sordariomycetes</taxon>
        <taxon>Sordariomycetidae</taxon>
        <taxon>Sordariales</taxon>
        <taxon>Lasiosphaeriaceae</taxon>
        <taxon>Lasiosphaeris</taxon>
    </lineage>
</organism>
<dbReference type="AlphaFoldDB" id="A0AA40A392"/>
<evidence type="ECO:0000313" key="3">
    <source>
        <dbReference type="Proteomes" id="UP001172102"/>
    </source>
</evidence>
<comment type="caution">
    <text evidence="2">The sequence shown here is derived from an EMBL/GenBank/DDBJ whole genome shotgun (WGS) entry which is preliminary data.</text>
</comment>
<dbReference type="Gene3D" id="3.40.50.150">
    <property type="entry name" value="Vaccinia Virus protein VP39"/>
    <property type="match status" value="1"/>
</dbReference>
<name>A0AA40A392_9PEZI</name>
<reference evidence="2" key="1">
    <citation type="submission" date="2023-06" db="EMBL/GenBank/DDBJ databases">
        <title>Genome-scale phylogeny and comparative genomics of the fungal order Sordariales.</title>
        <authorList>
            <consortium name="Lawrence Berkeley National Laboratory"/>
            <person name="Hensen N."/>
            <person name="Bonometti L."/>
            <person name="Westerberg I."/>
            <person name="Brannstrom I.O."/>
            <person name="Guillou S."/>
            <person name="Cros-Aarteil S."/>
            <person name="Calhoun S."/>
            <person name="Haridas S."/>
            <person name="Kuo A."/>
            <person name="Mondo S."/>
            <person name="Pangilinan J."/>
            <person name="Riley R."/>
            <person name="Labutti K."/>
            <person name="Andreopoulos B."/>
            <person name="Lipzen A."/>
            <person name="Chen C."/>
            <person name="Yanf M."/>
            <person name="Daum C."/>
            <person name="Ng V."/>
            <person name="Clum A."/>
            <person name="Steindorff A."/>
            <person name="Ohm R."/>
            <person name="Martin F."/>
            <person name="Silar P."/>
            <person name="Natvig D."/>
            <person name="Lalanne C."/>
            <person name="Gautier V."/>
            <person name="Ament-Velasquez S.L."/>
            <person name="Kruys A."/>
            <person name="Hutchinson M.I."/>
            <person name="Powell A.J."/>
            <person name="Barry K."/>
            <person name="Miller A.N."/>
            <person name="Grigoriev I.V."/>
            <person name="Debuchy R."/>
            <person name="Gladieux P."/>
            <person name="Thoren M.H."/>
            <person name="Johannesson H."/>
        </authorList>
    </citation>
    <scope>NUCLEOTIDE SEQUENCE</scope>
    <source>
        <strain evidence="2">SMH4607-1</strain>
    </source>
</reference>
<keyword evidence="3" id="KW-1185">Reference proteome</keyword>
<gene>
    <name evidence="2" type="ORF">B0H67DRAFT_495731</name>
</gene>
<proteinExistence type="predicted"/>
<sequence length="297" mass="31631">MAAEDKEAKVAELLSHTLAHKSHESLIWLPRYRHRLAITSAWSIAPGSHVLDIGCGQGESSLTLAVELGPSSRVTGIDTASIDYGTPYTIRASQSHMLASPYGNRLAFAQTDAATLLTVPHAFAAATLCHSLWYFPSPASVDALFATLARANIPRAYVAEYGFRAGAPDQLPHLLAARTFALFHAYVSEAADPGEAYNVRTAPDVQAIIGAAGAAGYRVVREGVITPGPDYAEGGLEVRHAAGEKFAASVKEKGLAPEKEAEVLALAERVREAVREVGRDGLVPSMDVWWAEFGLGE</sequence>